<keyword evidence="4" id="KW-0812">Transmembrane</keyword>
<reference evidence="12" key="2">
    <citation type="submission" date="2025-08" db="UniProtKB">
        <authorList>
            <consortium name="RefSeq"/>
        </authorList>
    </citation>
    <scope>IDENTIFICATION</scope>
    <source>
        <tissue evidence="12">Leaf</tissue>
    </source>
</reference>
<evidence type="ECO:0000256" key="9">
    <source>
        <dbReference type="ARBA" id="ARBA00023136"/>
    </source>
</evidence>
<dbReference type="GeneID" id="130471351"/>
<dbReference type="InterPro" id="IPR004131">
    <property type="entry name" value="PPase-energised_H-pump"/>
</dbReference>
<feature type="signal peptide" evidence="10">
    <location>
        <begin position="1"/>
        <end position="22"/>
    </location>
</feature>
<evidence type="ECO:0000313" key="11">
    <source>
        <dbReference type="Proteomes" id="UP000813463"/>
    </source>
</evidence>
<keyword evidence="9" id="KW-0472">Membrane</keyword>
<evidence type="ECO:0000256" key="10">
    <source>
        <dbReference type="SAM" id="SignalP"/>
    </source>
</evidence>
<feature type="chain" id="PRO_5046293227" description="H(+)-exporting diphosphatase" evidence="10">
    <location>
        <begin position="23"/>
        <end position="111"/>
    </location>
</feature>
<sequence>MGFLLAANGLLVLYVSVQSSCADYAGKVERNLPKGGSRNPAVICQYLTCDNVEDIAGLASDLYGSCAEPSCAALFVASISSFMLHLHGYVQSTDDQLHGNLTLLDNHTFCN</sequence>
<keyword evidence="8" id="KW-0406">Ion transport</keyword>
<keyword evidence="5" id="KW-0460">Magnesium</keyword>
<dbReference type="Proteomes" id="UP000813463">
    <property type="component" value="Chromosome 4"/>
</dbReference>
<evidence type="ECO:0000256" key="5">
    <source>
        <dbReference type="ARBA" id="ARBA00022842"/>
    </source>
</evidence>
<evidence type="ECO:0000256" key="7">
    <source>
        <dbReference type="ARBA" id="ARBA00022989"/>
    </source>
</evidence>
<gene>
    <name evidence="12" type="primary">LOC130471351</name>
</gene>
<dbReference type="EC" id="7.1.3.1" evidence="2"/>
<keyword evidence="3" id="KW-0813">Transport</keyword>
<keyword evidence="10" id="KW-0732">Signal</keyword>
<evidence type="ECO:0000256" key="8">
    <source>
        <dbReference type="ARBA" id="ARBA00023065"/>
    </source>
</evidence>
<reference evidence="11" key="1">
    <citation type="journal article" date="2021" name="Nat. Commun.">
        <title>Genomic analyses provide insights into spinach domestication and the genetic basis of agronomic traits.</title>
        <authorList>
            <person name="Cai X."/>
            <person name="Sun X."/>
            <person name="Xu C."/>
            <person name="Sun H."/>
            <person name="Wang X."/>
            <person name="Ge C."/>
            <person name="Zhang Z."/>
            <person name="Wang Q."/>
            <person name="Fei Z."/>
            <person name="Jiao C."/>
            <person name="Wang Q."/>
        </authorList>
    </citation>
    <scope>NUCLEOTIDE SEQUENCE [LARGE SCALE GENOMIC DNA]</scope>
    <source>
        <strain evidence="11">cv. Varoflay</strain>
    </source>
</reference>
<dbReference type="Pfam" id="PF03030">
    <property type="entry name" value="H_PPase"/>
    <property type="match status" value="1"/>
</dbReference>
<organism evidence="11 12">
    <name type="scientific">Spinacia oleracea</name>
    <name type="common">Spinach</name>
    <dbReference type="NCBI Taxonomy" id="3562"/>
    <lineage>
        <taxon>Eukaryota</taxon>
        <taxon>Viridiplantae</taxon>
        <taxon>Streptophyta</taxon>
        <taxon>Embryophyta</taxon>
        <taxon>Tracheophyta</taxon>
        <taxon>Spermatophyta</taxon>
        <taxon>Magnoliopsida</taxon>
        <taxon>eudicotyledons</taxon>
        <taxon>Gunneridae</taxon>
        <taxon>Pentapetalae</taxon>
        <taxon>Caryophyllales</taxon>
        <taxon>Chenopodiaceae</taxon>
        <taxon>Chenopodioideae</taxon>
        <taxon>Anserineae</taxon>
        <taxon>Spinacia</taxon>
    </lineage>
</organism>
<dbReference type="PANTHER" id="PTHR31998">
    <property type="entry name" value="K(+)-INSENSITIVE PYROPHOSPHATE-ENERGIZED PROTON PUMP"/>
    <property type="match status" value="1"/>
</dbReference>
<evidence type="ECO:0000313" key="12">
    <source>
        <dbReference type="RefSeq" id="XP_056697390.1"/>
    </source>
</evidence>
<evidence type="ECO:0000256" key="3">
    <source>
        <dbReference type="ARBA" id="ARBA00022448"/>
    </source>
</evidence>
<evidence type="ECO:0000256" key="6">
    <source>
        <dbReference type="ARBA" id="ARBA00022967"/>
    </source>
</evidence>
<comment type="subcellular location">
    <subcellularLocation>
        <location evidence="1">Endomembrane system</location>
        <topology evidence="1">Multi-pass membrane protein</topology>
    </subcellularLocation>
</comment>
<evidence type="ECO:0000256" key="1">
    <source>
        <dbReference type="ARBA" id="ARBA00004127"/>
    </source>
</evidence>
<name>A0ABM3RP51_SPIOL</name>
<evidence type="ECO:0000256" key="4">
    <source>
        <dbReference type="ARBA" id="ARBA00022692"/>
    </source>
</evidence>
<keyword evidence="6" id="KW-1278">Translocase</keyword>
<evidence type="ECO:0000256" key="2">
    <source>
        <dbReference type="ARBA" id="ARBA00013242"/>
    </source>
</evidence>
<keyword evidence="7" id="KW-1133">Transmembrane helix</keyword>
<proteinExistence type="predicted"/>
<protein>
    <recommendedName>
        <fullName evidence="2">H(+)-exporting diphosphatase</fullName>
        <ecNumber evidence="2">7.1.3.1</ecNumber>
    </recommendedName>
</protein>
<dbReference type="RefSeq" id="XP_056697390.1">
    <property type="nucleotide sequence ID" value="XM_056841412.1"/>
</dbReference>
<keyword evidence="11" id="KW-1185">Reference proteome</keyword>
<accession>A0ABM3RP51</accession>